<dbReference type="OrthoDB" id="685203at2759"/>
<reference evidence="3 5" key="2">
    <citation type="submission" date="2015-12" db="EMBL/GenBank/DDBJ databases">
        <title>Update maize B73 reference genome by single molecule sequencing technologies.</title>
        <authorList>
            <consortium name="Maize Genome Sequencing Project"/>
            <person name="Ware D."/>
        </authorList>
    </citation>
    <scope>NUCLEOTIDE SEQUENCE [LARGE SCALE GENOMIC DNA]</scope>
    <source>
        <strain evidence="5">cv. B73</strain>
        <tissue evidence="3">Seedling</tissue>
    </source>
</reference>
<dbReference type="PANTHER" id="PTHR35466">
    <property type="entry name" value="SERINE/ARGININE REPETITIVE MATRIX PROTEIN 1"/>
    <property type="match status" value="1"/>
</dbReference>
<dbReference type="EMBL" id="CM007647">
    <property type="protein sequence ID" value="ONM11405.1"/>
    <property type="molecule type" value="Genomic_DNA"/>
</dbReference>
<dbReference type="PaxDb" id="4577-GRMZM2G114992_P01"/>
<evidence type="ECO:0000313" key="4">
    <source>
        <dbReference type="EnsemblPlants" id="Zm00001eb063960_P001"/>
    </source>
</evidence>
<feature type="compositionally biased region" description="Low complexity" evidence="1">
    <location>
        <begin position="40"/>
        <end position="57"/>
    </location>
</feature>
<dbReference type="InterPro" id="IPR007789">
    <property type="entry name" value="DUF688"/>
</dbReference>
<dbReference type="Proteomes" id="UP000007305">
    <property type="component" value="Chromosome 1"/>
</dbReference>
<evidence type="ECO:0000256" key="1">
    <source>
        <dbReference type="SAM" id="MobiDB-lite"/>
    </source>
</evidence>
<reference evidence="4" key="3">
    <citation type="submission" date="2019-07" db="EMBL/GenBank/DDBJ databases">
        <authorList>
            <person name="Seetharam A."/>
            <person name="Woodhouse M."/>
            <person name="Cannon E."/>
        </authorList>
    </citation>
    <scope>NUCLEOTIDE SEQUENCE [LARGE SCALE GENOMIC DNA]</scope>
    <source>
        <strain evidence="4">cv. B73</strain>
    </source>
</reference>
<dbReference type="Pfam" id="PF05097">
    <property type="entry name" value="DUF688"/>
    <property type="match status" value="1"/>
</dbReference>
<organism evidence="2">
    <name type="scientific">Zea mays</name>
    <name type="common">Maize</name>
    <dbReference type="NCBI Taxonomy" id="4577"/>
    <lineage>
        <taxon>Eukaryota</taxon>
        <taxon>Viridiplantae</taxon>
        <taxon>Streptophyta</taxon>
        <taxon>Embryophyta</taxon>
        <taxon>Tracheophyta</taxon>
        <taxon>Spermatophyta</taxon>
        <taxon>Magnoliopsida</taxon>
        <taxon>Liliopsida</taxon>
        <taxon>Poales</taxon>
        <taxon>Poaceae</taxon>
        <taxon>PACMAD clade</taxon>
        <taxon>Panicoideae</taxon>
        <taxon>Andropogonodae</taxon>
        <taxon>Andropogoneae</taxon>
        <taxon>Tripsacinae</taxon>
        <taxon>Zea</taxon>
    </lineage>
</organism>
<accession>B6SWW2</accession>
<dbReference type="EnsemblPlants" id="Zm00001eb063960_T001">
    <property type="protein sequence ID" value="Zm00001eb063960_P001"/>
    <property type="gene ID" value="Zm00001eb063960"/>
</dbReference>
<dbReference type="HOGENOM" id="CLU_137068_0_0_1"/>
<name>B6SWW2_MAIZE</name>
<proteinExistence type="evidence at transcript level"/>
<keyword evidence="5" id="KW-1185">Reference proteome</keyword>
<dbReference type="AlphaFoldDB" id="B6SWW2"/>
<sequence length="118" mass="12212">MTLDESFKRPGTVPFKWEVQPGIPKQQGAAGDVPPPPTSPRLALPPAARVAAPLATPHPQPSHSHRRSMSARFVTSLALMPFVTRRGRGGGGGGGGRAGAGAGNCEDEFCLLYGDKAA</sequence>
<dbReference type="PANTHER" id="PTHR35466:SF4">
    <property type="entry name" value="EXPRESSED PROTEIN"/>
    <property type="match status" value="1"/>
</dbReference>
<evidence type="ECO:0000313" key="5">
    <source>
        <dbReference type="Proteomes" id="UP000007305"/>
    </source>
</evidence>
<feature type="region of interest" description="Disordered" evidence="1">
    <location>
        <begin position="1"/>
        <end position="68"/>
    </location>
</feature>
<dbReference type="KEGG" id="zma:100275626"/>
<evidence type="ECO:0000313" key="3">
    <source>
        <dbReference type="EMBL" id="ONM11405.1"/>
    </source>
</evidence>
<gene>
    <name evidence="4" type="primary">LOC100275626</name>
    <name evidence="3" type="ORF">ZEAMMB73_Zm00001d034787</name>
</gene>
<dbReference type="Gramene" id="Zm00001eb063960_T001">
    <property type="protein sequence ID" value="Zm00001eb063960_P001"/>
    <property type="gene ID" value="Zm00001eb063960"/>
</dbReference>
<dbReference type="ExpressionAtlas" id="B6SWW2">
    <property type="expression patterns" value="baseline and differential"/>
</dbReference>
<evidence type="ECO:0000313" key="2">
    <source>
        <dbReference type="EMBL" id="ACG29345.1"/>
    </source>
</evidence>
<dbReference type="RefSeq" id="NP_001143146.1">
    <property type="nucleotide sequence ID" value="NM_001149674.1"/>
</dbReference>
<dbReference type="eggNOG" id="ENOG502R3N4">
    <property type="taxonomic scope" value="Eukaryota"/>
</dbReference>
<dbReference type="GeneID" id="100275626"/>
<reference evidence="2" key="1">
    <citation type="journal article" date="2009" name="Plant Mol. Biol.">
        <title>Insights into corn genes derived from large-scale cDNA sequencing.</title>
        <authorList>
            <person name="Alexandrov N.N."/>
            <person name="Brover V.V."/>
            <person name="Freidin S."/>
            <person name="Troukhan M.E."/>
            <person name="Tatarinova T.V."/>
            <person name="Zhang H."/>
            <person name="Swaller T.J."/>
            <person name="Lu Y.P."/>
            <person name="Bouck J."/>
            <person name="Flavell R.B."/>
            <person name="Feldmann K.A."/>
        </authorList>
    </citation>
    <scope>NUCLEOTIDE SEQUENCE</scope>
</reference>
<dbReference type="EMBL" id="EU957227">
    <property type="protein sequence ID" value="ACG29345.1"/>
    <property type="molecule type" value="mRNA"/>
</dbReference>
<reference evidence="4" key="4">
    <citation type="submission" date="2021-05" db="UniProtKB">
        <authorList>
            <consortium name="EnsemblPlants"/>
        </authorList>
    </citation>
    <scope>IDENTIFICATION</scope>
    <source>
        <strain evidence="4">cv. B73</strain>
    </source>
</reference>
<protein>
    <submittedName>
        <fullName evidence="2 4">Uncharacterized protein</fullName>
    </submittedName>
</protein>